<comment type="caution">
    <text evidence="2">The sequence shown here is derived from an EMBL/GenBank/DDBJ whole genome shotgun (WGS) entry which is preliminary data.</text>
</comment>
<sequence length="154" mass="17804">MYFVIFTLAVIFMNTLALESTEDDSDSNLYNSFAPSTTNFQDIYRNTFNRNEESTPGEDEFTLNGIQTVEFHPKVLKISRITPSPKLLLNASYLKRKDEVTVAISTEEPEPIKVIPIWKKQKGVLDVLFPPTRVKSFKNVFDSIRRILSYTFRK</sequence>
<proteinExistence type="predicted"/>
<dbReference type="KEGG" id="dpl:KGM_213762"/>
<accession>A0A212F4M5</accession>
<evidence type="ECO:0000256" key="1">
    <source>
        <dbReference type="SAM" id="SignalP"/>
    </source>
</evidence>
<name>A0A212F4M5_DANPL</name>
<feature type="chain" id="PRO_5012668177" evidence="1">
    <location>
        <begin position="18"/>
        <end position="154"/>
    </location>
</feature>
<gene>
    <name evidence="2" type="ORF">KGM_213762</name>
</gene>
<evidence type="ECO:0000313" key="2">
    <source>
        <dbReference type="EMBL" id="OWR48687.1"/>
    </source>
</evidence>
<keyword evidence="1" id="KW-0732">Signal</keyword>
<keyword evidence="3" id="KW-1185">Reference proteome</keyword>
<dbReference type="Proteomes" id="UP000007151">
    <property type="component" value="Unassembled WGS sequence"/>
</dbReference>
<dbReference type="AlphaFoldDB" id="A0A212F4M5"/>
<protein>
    <submittedName>
        <fullName evidence="2">Uncharacterized protein</fullName>
    </submittedName>
</protein>
<reference evidence="2 3" key="1">
    <citation type="journal article" date="2011" name="Cell">
        <title>The monarch butterfly genome yields insights into long-distance migration.</title>
        <authorList>
            <person name="Zhan S."/>
            <person name="Merlin C."/>
            <person name="Boore J.L."/>
            <person name="Reppert S.M."/>
        </authorList>
    </citation>
    <scope>NUCLEOTIDE SEQUENCE [LARGE SCALE GENOMIC DNA]</scope>
    <source>
        <strain evidence="2">F-2</strain>
    </source>
</reference>
<organism evidence="2 3">
    <name type="scientific">Danaus plexippus plexippus</name>
    <dbReference type="NCBI Taxonomy" id="278856"/>
    <lineage>
        <taxon>Eukaryota</taxon>
        <taxon>Metazoa</taxon>
        <taxon>Ecdysozoa</taxon>
        <taxon>Arthropoda</taxon>
        <taxon>Hexapoda</taxon>
        <taxon>Insecta</taxon>
        <taxon>Pterygota</taxon>
        <taxon>Neoptera</taxon>
        <taxon>Endopterygota</taxon>
        <taxon>Lepidoptera</taxon>
        <taxon>Glossata</taxon>
        <taxon>Ditrysia</taxon>
        <taxon>Papilionoidea</taxon>
        <taxon>Nymphalidae</taxon>
        <taxon>Danainae</taxon>
        <taxon>Danaini</taxon>
        <taxon>Danaina</taxon>
        <taxon>Danaus</taxon>
        <taxon>Danaus</taxon>
    </lineage>
</organism>
<dbReference type="EMBL" id="AGBW02010337">
    <property type="protein sequence ID" value="OWR48687.1"/>
    <property type="molecule type" value="Genomic_DNA"/>
</dbReference>
<dbReference type="InParanoid" id="A0A212F4M5"/>
<evidence type="ECO:0000313" key="3">
    <source>
        <dbReference type="Proteomes" id="UP000007151"/>
    </source>
</evidence>
<feature type="signal peptide" evidence="1">
    <location>
        <begin position="1"/>
        <end position="17"/>
    </location>
</feature>